<gene>
    <name evidence="10" type="ORF">DFR49_3040</name>
</gene>
<evidence type="ECO:0000256" key="1">
    <source>
        <dbReference type="ARBA" id="ARBA00001974"/>
    </source>
</evidence>
<evidence type="ECO:0000259" key="9">
    <source>
        <dbReference type="Pfam" id="PF02771"/>
    </source>
</evidence>
<dbReference type="SUPFAM" id="SSF56645">
    <property type="entry name" value="Acyl-CoA dehydrogenase NM domain-like"/>
    <property type="match status" value="1"/>
</dbReference>
<comment type="caution">
    <text evidence="10">The sequence shown here is derived from an EMBL/GenBank/DDBJ whole genome shotgun (WGS) entry which is preliminary data.</text>
</comment>
<dbReference type="AlphaFoldDB" id="A0A397NNI8"/>
<dbReference type="EMBL" id="QXDC01000004">
    <property type="protein sequence ID" value="RIA37163.1"/>
    <property type="molecule type" value="Genomic_DNA"/>
</dbReference>
<dbReference type="RefSeq" id="WP_119036534.1">
    <property type="nucleotide sequence ID" value="NZ_QXDC01000004.1"/>
</dbReference>
<accession>A0A397NNI8</accession>
<dbReference type="InterPro" id="IPR006091">
    <property type="entry name" value="Acyl-CoA_Oxase/DH_mid-dom"/>
</dbReference>
<evidence type="ECO:0000259" key="7">
    <source>
        <dbReference type="Pfam" id="PF00441"/>
    </source>
</evidence>
<feature type="domain" description="Acyl-CoA dehydrogenase/oxidase C-terminal" evidence="7">
    <location>
        <begin position="231"/>
        <end position="403"/>
    </location>
</feature>
<keyword evidence="5 6" id="KW-0560">Oxidoreductase</keyword>
<dbReference type="InterPro" id="IPR013786">
    <property type="entry name" value="AcylCoA_DH/ox_N"/>
</dbReference>
<dbReference type="Pfam" id="PF00441">
    <property type="entry name" value="Acyl-CoA_dh_1"/>
    <property type="match status" value="1"/>
</dbReference>
<dbReference type="InterPro" id="IPR036250">
    <property type="entry name" value="AcylCo_DH-like_C"/>
</dbReference>
<dbReference type="InterPro" id="IPR052161">
    <property type="entry name" value="Mycobact_Acyl-CoA_DH"/>
</dbReference>
<keyword evidence="4 6" id="KW-0274">FAD</keyword>
<evidence type="ECO:0000259" key="8">
    <source>
        <dbReference type="Pfam" id="PF02770"/>
    </source>
</evidence>
<feature type="domain" description="Acyl-CoA oxidase/dehydrogenase middle" evidence="8">
    <location>
        <begin position="125"/>
        <end position="203"/>
    </location>
</feature>
<name>A0A397NNI8_9SPHN</name>
<dbReference type="OrthoDB" id="9780544at2"/>
<dbReference type="Gene3D" id="2.40.110.10">
    <property type="entry name" value="Butyryl-CoA Dehydrogenase, subunit A, domain 2"/>
    <property type="match status" value="1"/>
</dbReference>
<proteinExistence type="inferred from homology"/>
<comment type="similarity">
    <text evidence="2 6">Belongs to the acyl-CoA dehydrogenase family.</text>
</comment>
<dbReference type="InterPro" id="IPR037069">
    <property type="entry name" value="AcylCoA_DH/ox_N_sf"/>
</dbReference>
<keyword evidence="3 6" id="KW-0285">Flavoprotein</keyword>
<evidence type="ECO:0000256" key="3">
    <source>
        <dbReference type="ARBA" id="ARBA00022630"/>
    </source>
</evidence>
<dbReference type="Gene3D" id="1.20.140.10">
    <property type="entry name" value="Butyryl-CoA Dehydrogenase, subunit A, domain 3"/>
    <property type="match status" value="1"/>
</dbReference>
<dbReference type="GO" id="GO:0005886">
    <property type="term" value="C:plasma membrane"/>
    <property type="evidence" value="ECO:0007669"/>
    <property type="project" value="TreeGrafter"/>
</dbReference>
<organism evidence="10 11">
    <name type="scientific">Hephaestia caeni</name>
    <dbReference type="NCBI Taxonomy" id="645617"/>
    <lineage>
        <taxon>Bacteria</taxon>
        <taxon>Pseudomonadati</taxon>
        <taxon>Pseudomonadota</taxon>
        <taxon>Alphaproteobacteria</taxon>
        <taxon>Sphingomonadales</taxon>
        <taxon>Sphingomonadaceae</taxon>
        <taxon>Hephaestia</taxon>
    </lineage>
</organism>
<dbReference type="FunFam" id="2.40.110.10:FF:000011">
    <property type="entry name" value="Acyl-CoA dehydrogenase FadE34"/>
    <property type="match status" value="1"/>
</dbReference>
<dbReference type="Proteomes" id="UP000266568">
    <property type="component" value="Unassembled WGS sequence"/>
</dbReference>
<evidence type="ECO:0000256" key="5">
    <source>
        <dbReference type="ARBA" id="ARBA00023002"/>
    </source>
</evidence>
<dbReference type="GO" id="GO:0016627">
    <property type="term" value="F:oxidoreductase activity, acting on the CH-CH group of donors"/>
    <property type="evidence" value="ECO:0007669"/>
    <property type="project" value="InterPro"/>
</dbReference>
<dbReference type="PANTHER" id="PTHR43292">
    <property type="entry name" value="ACYL-COA DEHYDROGENASE"/>
    <property type="match status" value="1"/>
</dbReference>
<evidence type="ECO:0008006" key="12">
    <source>
        <dbReference type="Google" id="ProtNLM"/>
    </source>
</evidence>
<evidence type="ECO:0000256" key="2">
    <source>
        <dbReference type="ARBA" id="ARBA00009347"/>
    </source>
</evidence>
<sequence length="406" mass="45586">MKFTLSPENAALKAEMRQWIADNLPASLRDRATSGFHPPKEDLREWMRILARRGWIGRNWPKEYGGPGWDTTQVDMFVEELGRAGAPGVSNLGVFMVAPVIFTFGTEAQKAKYLEPIANGDIFFCQGFSEPNAGSDLASLTTTAVRDGDHYVVNGVKTWTSEGHFADKMFTLVRTDPDVRKQAGISFLLIDMNAPGVELKPIHMYDHQYTVNEVHLRDVRVPADELIGEENKGWDYAKFLLSRERGMVAQSWLIRHEVERAKAFARDQRDGDATLWDDDAYRRKVARLEIQLKSLRWQMQRLLTDATPSVAASTAAIKVQGGEAQQEVSALIVEALGQYGPVYFPNHDATTEHDLDQSPYRDEAPEFAPDYAPGKLGHLMFRRAITIFGGSSEVQHGIIAKTVWGY</sequence>
<dbReference type="InterPro" id="IPR009100">
    <property type="entry name" value="AcylCoA_DH/oxidase_NM_dom_sf"/>
</dbReference>
<dbReference type="SUPFAM" id="SSF47203">
    <property type="entry name" value="Acyl-CoA dehydrogenase C-terminal domain-like"/>
    <property type="match status" value="1"/>
</dbReference>
<evidence type="ECO:0000256" key="6">
    <source>
        <dbReference type="RuleBase" id="RU362125"/>
    </source>
</evidence>
<dbReference type="InterPro" id="IPR009075">
    <property type="entry name" value="AcylCo_DH/oxidase_C"/>
</dbReference>
<protein>
    <recommendedName>
        <fullName evidence="12">Alkylation response protein AidB-like acyl-CoA dehydrogenase</fullName>
    </recommendedName>
</protein>
<dbReference type="Pfam" id="PF02770">
    <property type="entry name" value="Acyl-CoA_dh_M"/>
    <property type="match status" value="1"/>
</dbReference>
<dbReference type="Pfam" id="PF02771">
    <property type="entry name" value="Acyl-CoA_dh_N"/>
    <property type="match status" value="1"/>
</dbReference>
<evidence type="ECO:0000256" key="4">
    <source>
        <dbReference type="ARBA" id="ARBA00022827"/>
    </source>
</evidence>
<dbReference type="GO" id="GO:0050660">
    <property type="term" value="F:flavin adenine dinucleotide binding"/>
    <property type="evidence" value="ECO:0007669"/>
    <property type="project" value="InterPro"/>
</dbReference>
<evidence type="ECO:0000313" key="10">
    <source>
        <dbReference type="EMBL" id="RIA37163.1"/>
    </source>
</evidence>
<keyword evidence="11" id="KW-1185">Reference proteome</keyword>
<comment type="cofactor">
    <cofactor evidence="1 6">
        <name>FAD</name>
        <dbReference type="ChEBI" id="CHEBI:57692"/>
    </cofactor>
</comment>
<dbReference type="Gene3D" id="1.10.540.10">
    <property type="entry name" value="Acyl-CoA dehydrogenase/oxidase, N-terminal domain"/>
    <property type="match status" value="1"/>
</dbReference>
<dbReference type="PANTHER" id="PTHR43292:SF3">
    <property type="entry name" value="ACYL-COA DEHYDROGENASE FADE29"/>
    <property type="match status" value="1"/>
</dbReference>
<evidence type="ECO:0000313" key="11">
    <source>
        <dbReference type="Proteomes" id="UP000266568"/>
    </source>
</evidence>
<feature type="domain" description="Acyl-CoA dehydrogenase/oxidase N-terminal" evidence="9">
    <location>
        <begin position="7"/>
        <end position="121"/>
    </location>
</feature>
<reference evidence="10 11" key="1">
    <citation type="submission" date="2018-08" db="EMBL/GenBank/DDBJ databases">
        <title>Genomic Encyclopedia of Type Strains, Phase IV (KMG-IV): sequencing the most valuable type-strain genomes for metagenomic binning, comparative biology and taxonomic classification.</title>
        <authorList>
            <person name="Goeker M."/>
        </authorList>
    </citation>
    <scope>NUCLEOTIDE SEQUENCE [LARGE SCALE GENOMIC DNA]</scope>
    <source>
        <strain evidence="10 11">DSM 25527</strain>
    </source>
</reference>
<dbReference type="InterPro" id="IPR046373">
    <property type="entry name" value="Acyl-CoA_Oxase/DH_mid-dom_sf"/>
</dbReference>